<dbReference type="EnsemblPlants" id="LPERR04G16770.1">
    <property type="protein sequence ID" value="LPERR04G16770.1"/>
    <property type="gene ID" value="LPERR04G16770"/>
</dbReference>
<sequence length="252" mass="27618">MEFLPLSSSQVQNPDSQHCVASGFRFEVVPNAHQLDRVSKAGHGPAHRRQTPSAYMKIESALEGQCEIAELDIVAAGEHVVAAAVEDDNRKVSPYGLALEREDHVGSEAVRQLGGKMRLLHPPWFDAFGCDRRRERLGGAWRRPEAEEIRVPSLLVKQRAPRHDSQGVVPPIAIAVSAAHEERLRREGGWTEGGQMGNHGERRLGGVVYEIKVGSAAIVRQRRCEDDDLIIDGHDGSSQKLPSRLAGGQADV</sequence>
<name>A0A0D9W7U4_9ORYZ</name>
<reference evidence="2 3" key="1">
    <citation type="submission" date="2012-08" db="EMBL/GenBank/DDBJ databases">
        <title>Oryza genome evolution.</title>
        <authorList>
            <person name="Wing R.A."/>
        </authorList>
    </citation>
    <scope>NUCLEOTIDE SEQUENCE</scope>
</reference>
<accession>A0A0D9W7U4</accession>
<dbReference type="HOGENOM" id="CLU_1104113_0_0_1"/>
<feature type="region of interest" description="Disordered" evidence="1">
    <location>
        <begin position="230"/>
        <end position="252"/>
    </location>
</feature>
<dbReference type="Proteomes" id="UP000032180">
    <property type="component" value="Chromosome 4"/>
</dbReference>
<protein>
    <submittedName>
        <fullName evidence="2">Uncharacterized protein</fullName>
    </submittedName>
</protein>
<reference evidence="2" key="3">
    <citation type="submission" date="2015-04" db="UniProtKB">
        <authorList>
            <consortium name="EnsemblPlants"/>
        </authorList>
    </citation>
    <scope>IDENTIFICATION</scope>
</reference>
<keyword evidence="3" id="KW-1185">Reference proteome</keyword>
<dbReference type="Gramene" id="LPERR04G16770.1">
    <property type="protein sequence ID" value="LPERR04G16770.1"/>
    <property type="gene ID" value="LPERR04G16770"/>
</dbReference>
<dbReference type="EnsemblPlants" id="LPERR04G16770.3">
    <property type="protein sequence ID" value="LPERR04G16770.3"/>
    <property type="gene ID" value="LPERR04G16770"/>
</dbReference>
<evidence type="ECO:0000313" key="2">
    <source>
        <dbReference type="EnsemblPlants" id="LPERR04G16770.1"/>
    </source>
</evidence>
<evidence type="ECO:0000256" key="1">
    <source>
        <dbReference type="SAM" id="MobiDB-lite"/>
    </source>
</evidence>
<organism evidence="2 3">
    <name type="scientific">Leersia perrieri</name>
    <dbReference type="NCBI Taxonomy" id="77586"/>
    <lineage>
        <taxon>Eukaryota</taxon>
        <taxon>Viridiplantae</taxon>
        <taxon>Streptophyta</taxon>
        <taxon>Embryophyta</taxon>
        <taxon>Tracheophyta</taxon>
        <taxon>Spermatophyta</taxon>
        <taxon>Magnoliopsida</taxon>
        <taxon>Liliopsida</taxon>
        <taxon>Poales</taxon>
        <taxon>Poaceae</taxon>
        <taxon>BOP clade</taxon>
        <taxon>Oryzoideae</taxon>
        <taxon>Oryzeae</taxon>
        <taxon>Oryzinae</taxon>
        <taxon>Leersia</taxon>
    </lineage>
</organism>
<proteinExistence type="predicted"/>
<dbReference type="AlphaFoldDB" id="A0A0D9W7U4"/>
<evidence type="ECO:0000313" key="3">
    <source>
        <dbReference type="Proteomes" id="UP000032180"/>
    </source>
</evidence>
<dbReference type="Gramene" id="LPERR04G16770.3">
    <property type="protein sequence ID" value="LPERR04G16770.3"/>
    <property type="gene ID" value="LPERR04G16770"/>
</dbReference>
<reference evidence="2 3" key="2">
    <citation type="submission" date="2013-12" db="EMBL/GenBank/DDBJ databases">
        <authorList>
            <person name="Yu Y."/>
            <person name="Lee S."/>
            <person name="de Baynast K."/>
            <person name="Wissotski M."/>
            <person name="Liu L."/>
            <person name="Talag J."/>
            <person name="Goicoechea J."/>
            <person name="Angelova A."/>
            <person name="Jetty R."/>
            <person name="Kudrna D."/>
            <person name="Golser W."/>
            <person name="Rivera L."/>
            <person name="Zhang J."/>
            <person name="Wing R."/>
        </authorList>
    </citation>
    <scope>NUCLEOTIDE SEQUENCE</scope>
</reference>